<comment type="catalytic activity">
    <reaction evidence="6">
        <text>Hydrolysis of proteins to small peptides in the presence of ATP and magnesium. alpha-casein is the usual test substrate. In the absence of ATP, only oligopeptides shorter than five residues are hydrolyzed (such as succinyl-Leu-Tyr-|-NHMec, and Leu-Tyr-Leu-|-Tyr-Trp, in which cleavage of the -Tyr-|-Leu- and -Tyr-|-Trp bonds also occurs).</text>
        <dbReference type="EC" id="3.4.21.92"/>
    </reaction>
</comment>
<dbReference type="Pfam" id="PF00574">
    <property type="entry name" value="CLP_protease"/>
    <property type="match status" value="1"/>
</dbReference>
<comment type="similarity">
    <text evidence="1 6 7">Belongs to the peptidase S14 family.</text>
</comment>
<gene>
    <name evidence="6" type="primary">clpP</name>
    <name evidence="8" type="ORF">ABPD24_00160</name>
</gene>
<dbReference type="GO" id="GO:0004252">
    <property type="term" value="F:serine-type endopeptidase activity"/>
    <property type="evidence" value="ECO:0007669"/>
    <property type="project" value="UniProtKB-UniRule"/>
</dbReference>
<reference evidence="8" key="1">
    <citation type="submission" date="2024-06" db="EMBL/GenBank/DDBJ databases">
        <title>Diversity, functionality, and evolutionary history of bacterial symbionts in false click beetles (Coleoptera, Throscidae).</title>
        <authorList>
            <person name="Wierz J.C."/>
            <person name="Malm H."/>
            <person name="Kaltenpoth M."/>
            <person name="Engl T."/>
        </authorList>
    </citation>
    <scope>NUCLEOTIDE SEQUENCE</scope>
    <source>
        <strain evidence="8">AspAUS03</strain>
    </source>
</reference>
<dbReference type="FunFam" id="3.90.226.10:FF:000002">
    <property type="entry name" value="ATP-dependent Clp protease proteolytic subunit"/>
    <property type="match status" value="1"/>
</dbReference>
<keyword evidence="5 6" id="KW-0720">Serine protease</keyword>
<dbReference type="InterPro" id="IPR029045">
    <property type="entry name" value="ClpP/crotonase-like_dom_sf"/>
</dbReference>
<dbReference type="Gene3D" id="3.90.226.10">
    <property type="entry name" value="2-enoyl-CoA Hydratase, Chain A, domain 1"/>
    <property type="match status" value="1"/>
</dbReference>
<dbReference type="PANTHER" id="PTHR10381:SF70">
    <property type="entry name" value="ATP-DEPENDENT CLP PROTEASE PROTEOLYTIC SUBUNIT"/>
    <property type="match status" value="1"/>
</dbReference>
<dbReference type="PANTHER" id="PTHR10381">
    <property type="entry name" value="ATP-DEPENDENT CLP PROTEASE PROTEOLYTIC SUBUNIT"/>
    <property type="match status" value="1"/>
</dbReference>
<dbReference type="CDD" id="cd07017">
    <property type="entry name" value="S14_ClpP_2"/>
    <property type="match status" value="1"/>
</dbReference>
<dbReference type="GO" id="GO:0005737">
    <property type="term" value="C:cytoplasm"/>
    <property type="evidence" value="ECO:0007669"/>
    <property type="project" value="UniProtKB-SubCell"/>
</dbReference>
<dbReference type="NCBIfam" id="NF001368">
    <property type="entry name" value="PRK00277.1"/>
    <property type="match status" value="1"/>
</dbReference>
<evidence type="ECO:0000256" key="4">
    <source>
        <dbReference type="ARBA" id="ARBA00022801"/>
    </source>
</evidence>
<feature type="active site" description="Nucleophile" evidence="6">
    <location>
        <position position="118"/>
    </location>
</feature>
<evidence type="ECO:0000256" key="1">
    <source>
        <dbReference type="ARBA" id="ARBA00007039"/>
    </source>
</evidence>
<comment type="subcellular location">
    <subcellularLocation>
        <location evidence="6">Cytoplasm</location>
    </subcellularLocation>
</comment>
<evidence type="ECO:0000256" key="7">
    <source>
        <dbReference type="RuleBase" id="RU003567"/>
    </source>
</evidence>
<protein>
    <recommendedName>
        <fullName evidence="6 7">ATP-dependent Clp protease proteolytic subunit</fullName>
        <ecNumber evidence="6">3.4.21.92</ecNumber>
    </recommendedName>
    <alternativeName>
        <fullName evidence="6">Endopeptidase Clp</fullName>
    </alternativeName>
</protein>
<evidence type="ECO:0000256" key="3">
    <source>
        <dbReference type="ARBA" id="ARBA00022670"/>
    </source>
</evidence>
<feature type="active site" evidence="6">
    <location>
        <position position="143"/>
    </location>
</feature>
<dbReference type="GO" id="GO:0051117">
    <property type="term" value="F:ATPase binding"/>
    <property type="evidence" value="ECO:0007669"/>
    <property type="project" value="TreeGrafter"/>
</dbReference>
<evidence type="ECO:0000256" key="2">
    <source>
        <dbReference type="ARBA" id="ARBA00022490"/>
    </source>
</evidence>
<organism evidence="8">
    <name type="scientific">Candidatus Shikimatogenerans sp. AspAUS03</name>
    <dbReference type="NCBI Taxonomy" id="3158563"/>
    <lineage>
        <taxon>Bacteria</taxon>
        <taxon>Pseudomonadati</taxon>
        <taxon>Bacteroidota</taxon>
        <taxon>Flavobacteriia</taxon>
        <taxon>Flavobacteriales</taxon>
        <taxon>Candidatus Shikimatogenerans</taxon>
    </lineage>
</organism>
<proteinExistence type="inferred from homology"/>
<dbReference type="SUPFAM" id="SSF52096">
    <property type="entry name" value="ClpP/crotonase"/>
    <property type="match status" value="1"/>
</dbReference>
<name>A0AAU7QVG0_9FLAO</name>
<dbReference type="GO" id="GO:0004176">
    <property type="term" value="F:ATP-dependent peptidase activity"/>
    <property type="evidence" value="ECO:0007669"/>
    <property type="project" value="InterPro"/>
</dbReference>
<keyword evidence="3 6" id="KW-0645">Protease</keyword>
<dbReference type="EMBL" id="CP157897">
    <property type="protein sequence ID" value="XBT18880.1"/>
    <property type="molecule type" value="Genomic_DNA"/>
</dbReference>
<accession>A0AAU7QVG0</accession>
<dbReference type="AlphaFoldDB" id="A0AAU7QVG0"/>
<evidence type="ECO:0000256" key="5">
    <source>
        <dbReference type="ARBA" id="ARBA00022825"/>
    </source>
</evidence>
<dbReference type="GO" id="GO:0009368">
    <property type="term" value="C:endopeptidase Clp complex"/>
    <property type="evidence" value="ECO:0007669"/>
    <property type="project" value="TreeGrafter"/>
</dbReference>
<dbReference type="HAMAP" id="MF_00444">
    <property type="entry name" value="ClpP"/>
    <property type="match status" value="1"/>
</dbReference>
<dbReference type="InterPro" id="IPR001907">
    <property type="entry name" value="ClpP"/>
</dbReference>
<evidence type="ECO:0000256" key="6">
    <source>
        <dbReference type="HAMAP-Rule" id="MF_00444"/>
    </source>
</evidence>
<sequence length="211" mass="24331">MIKKNKFIFLKNKKNNNLIKYSLTPYIIEEKYINGTQLDVFSRLMMERIIFIGTEISTEVANVIQAQLLYLQSVNNKKTIYMYINSPGGDIYAGLGIYDTMQTIKPKIHTICTGMAASMAAVLLCSGCKGKRYILKHSRTMIHQPIGKLEGQISDMNINIKEMNKLKREIYNIISYHTGKSIKKIKRDSNRDFWMDAKESQKYGIIDKIIE</sequence>
<comment type="subunit">
    <text evidence="6">Fourteen ClpP subunits assemble into 2 heptameric rings which stack back to back to give a disk-like structure with a central cavity, resembling the structure of eukaryotic proteasomes.</text>
</comment>
<keyword evidence="4 6" id="KW-0378">Hydrolase</keyword>
<comment type="function">
    <text evidence="6">Cleaves peptides in various proteins in a process that requires ATP hydrolysis. Has a chymotrypsin-like activity. Plays a major role in the degradation of misfolded proteins.</text>
</comment>
<keyword evidence="2 6" id="KW-0963">Cytoplasm</keyword>
<evidence type="ECO:0000313" key="8">
    <source>
        <dbReference type="EMBL" id="XBT18880.1"/>
    </source>
</evidence>
<dbReference type="PRINTS" id="PR00127">
    <property type="entry name" value="CLPPROTEASEP"/>
</dbReference>
<dbReference type="EC" id="3.4.21.92" evidence="6"/>
<dbReference type="GO" id="GO:0006515">
    <property type="term" value="P:protein quality control for misfolded or incompletely synthesized proteins"/>
    <property type="evidence" value="ECO:0007669"/>
    <property type="project" value="TreeGrafter"/>
</dbReference>
<dbReference type="InterPro" id="IPR023562">
    <property type="entry name" value="ClpP/TepA"/>
</dbReference>